<proteinExistence type="predicted"/>
<evidence type="ECO:0000313" key="6">
    <source>
        <dbReference type="EMBL" id="KAJ8036157.1"/>
    </source>
</evidence>
<keyword evidence="2" id="KW-0963">Cytoplasm</keyword>
<organism evidence="6 7">
    <name type="scientific">Holothuria leucospilota</name>
    <name type="common">Black long sea cucumber</name>
    <name type="synonym">Mertensiothuria leucospilota</name>
    <dbReference type="NCBI Taxonomy" id="206669"/>
    <lineage>
        <taxon>Eukaryota</taxon>
        <taxon>Metazoa</taxon>
        <taxon>Echinodermata</taxon>
        <taxon>Eleutherozoa</taxon>
        <taxon>Echinozoa</taxon>
        <taxon>Holothuroidea</taxon>
        <taxon>Aspidochirotacea</taxon>
        <taxon>Aspidochirotida</taxon>
        <taxon>Holothuriidae</taxon>
        <taxon>Holothuria</taxon>
    </lineage>
</organism>
<dbReference type="InterPro" id="IPR003347">
    <property type="entry name" value="JmjC_dom"/>
</dbReference>
<dbReference type="OrthoDB" id="47172at2759"/>
<dbReference type="PROSITE" id="PS51184">
    <property type="entry name" value="JMJC"/>
    <property type="match status" value="1"/>
</dbReference>
<dbReference type="PANTHER" id="PTHR12461">
    <property type="entry name" value="HYPOXIA-INDUCIBLE FACTOR 1 ALPHA INHIBITOR-RELATED"/>
    <property type="match status" value="1"/>
</dbReference>
<comment type="subcellular location">
    <subcellularLocation>
        <location evidence="1">Cytoplasm</location>
    </subcellularLocation>
</comment>
<feature type="compositionally biased region" description="Low complexity" evidence="4">
    <location>
        <begin position="356"/>
        <end position="366"/>
    </location>
</feature>
<gene>
    <name evidence="6" type="ORF">HOLleu_20044</name>
</gene>
<accession>A0A9Q1C0K6</accession>
<evidence type="ECO:0000256" key="2">
    <source>
        <dbReference type="ARBA" id="ARBA00022490"/>
    </source>
</evidence>
<sequence>MAAPMALYDERNPKDDALRIFTHQLNLCHGDEKEPLLLENAAKNWPCRRWTLSKFASLLGDKKLKFRIGPHRNNLPPGTVLWEGSCAYEEATLKNFEEWCQNTVASQDNPLNKFHRDHFWCYADYKYMKDLFQNQPDVYKDVPWESLGLKDLSGEQSTVWIGSIGAHTVCHQDSYGFNIVAQIQGRKKWYLFPPEQTACLYPTRIPFEESSVFSEVNITNPDLTKHPKFQESTPFCVVLKPGDVLYVPKHWWHFVECEETSISINCWVDLESDHLSRVHEAVTRMLVFRLLQPDDNDVLPQWLNPTEELTSHRTNLMYLETSLKVYQQLSQKRKYRTANCETGKEFLIEEERTSKTESLPSLSSSEGRACKQASQIASAQKRKADGSLSRERITEQNRLEGAEEVDTEFKVTKIPCTSINEIIETGMAMSPSAEQDNISEEPQGILDVLTQCVTDPRVVSMVTELLLEKLENG</sequence>
<dbReference type="PANTHER" id="PTHR12461:SF43">
    <property type="entry name" value="HSPB1-ASSOCIATED PROTEIN 1"/>
    <property type="match status" value="1"/>
</dbReference>
<evidence type="ECO:0000256" key="4">
    <source>
        <dbReference type="SAM" id="MobiDB-lite"/>
    </source>
</evidence>
<evidence type="ECO:0000256" key="3">
    <source>
        <dbReference type="ARBA" id="ARBA00037342"/>
    </source>
</evidence>
<evidence type="ECO:0000313" key="7">
    <source>
        <dbReference type="Proteomes" id="UP001152320"/>
    </source>
</evidence>
<comment type="function">
    <text evidence="3">May play a role in cellular stress response.</text>
</comment>
<protein>
    <submittedName>
        <fullName evidence="6">HSPB1-associated protein 1</fullName>
    </submittedName>
</protein>
<evidence type="ECO:0000256" key="1">
    <source>
        <dbReference type="ARBA" id="ARBA00004496"/>
    </source>
</evidence>
<dbReference type="AlphaFoldDB" id="A0A9Q1C0K6"/>
<comment type="caution">
    <text evidence="6">The sequence shown here is derived from an EMBL/GenBank/DDBJ whole genome shotgun (WGS) entry which is preliminary data.</text>
</comment>
<dbReference type="SUPFAM" id="SSF51197">
    <property type="entry name" value="Clavaminate synthase-like"/>
    <property type="match status" value="1"/>
</dbReference>
<dbReference type="EMBL" id="JAIZAY010000009">
    <property type="protein sequence ID" value="KAJ8036157.1"/>
    <property type="molecule type" value="Genomic_DNA"/>
</dbReference>
<dbReference type="Gene3D" id="2.60.120.650">
    <property type="entry name" value="Cupin"/>
    <property type="match status" value="1"/>
</dbReference>
<evidence type="ECO:0000259" key="5">
    <source>
        <dbReference type="PROSITE" id="PS51184"/>
    </source>
</evidence>
<feature type="domain" description="JmjC" evidence="5">
    <location>
        <begin position="131"/>
        <end position="283"/>
    </location>
</feature>
<dbReference type="Proteomes" id="UP001152320">
    <property type="component" value="Chromosome 9"/>
</dbReference>
<dbReference type="GO" id="GO:0005737">
    <property type="term" value="C:cytoplasm"/>
    <property type="evidence" value="ECO:0007669"/>
    <property type="project" value="UniProtKB-SubCell"/>
</dbReference>
<dbReference type="InterPro" id="IPR041667">
    <property type="entry name" value="Cupin_8"/>
</dbReference>
<dbReference type="SMART" id="SM00558">
    <property type="entry name" value="JmjC"/>
    <property type="match status" value="1"/>
</dbReference>
<dbReference type="Pfam" id="PF13621">
    <property type="entry name" value="Cupin_8"/>
    <property type="match status" value="1"/>
</dbReference>
<dbReference type="FunFam" id="2.60.120.650:FF:000018">
    <property type="entry name" value="HSPB1-associated protein 1 homolog"/>
    <property type="match status" value="1"/>
</dbReference>
<reference evidence="6" key="1">
    <citation type="submission" date="2021-10" db="EMBL/GenBank/DDBJ databases">
        <title>Tropical sea cucumber genome reveals ecological adaptation and Cuvierian tubules defense mechanism.</title>
        <authorList>
            <person name="Chen T."/>
        </authorList>
    </citation>
    <scope>NUCLEOTIDE SEQUENCE</scope>
    <source>
        <strain evidence="6">Nanhai2018</strain>
        <tissue evidence="6">Muscle</tissue>
    </source>
</reference>
<feature type="region of interest" description="Disordered" evidence="4">
    <location>
        <begin position="351"/>
        <end position="390"/>
    </location>
</feature>
<name>A0A9Q1C0K6_HOLLE</name>
<keyword evidence="7" id="KW-1185">Reference proteome</keyword>